<feature type="compositionally biased region" description="Basic residues" evidence="2">
    <location>
        <begin position="78"/>
        <end position="89"/>
    </location>
</feature>
<dbReference type="PROSITE" id="PS51143">
    <property type="entry name" value="MT_A70"/>
    <property type="match status" value="1"/>
</dbReference>
<evidence type="ECO:0000256" key="2">
    <source>
        <dbReference type="SAM" id="MobiDB-lite"/>
    </source>
</evidence>
<keyword evidence="4" id="KW-1185">Reference proteome</keyword>
<comment type="caution">
    <text evidence="3">The sequence shown here is derived from an EMBL/GenBank/DDBJ whole genome shotgun (WGS) entry which is preliminary data.</text>
</comment>
<feature type="region of interest" description="Disordered" evidence="2">
    <location>
        <begin position="60"/>
        <end position="92"/>
    </location>
</feature>
<feature type="region of interest" description="Disordered" evidence="2">
    <location>
        <begin position="366"/>
        <end position="388"/>
    </location>
</feature>
<dbReference type="InterPro" id="IPR007757">
    <property type="entry name" value="MT-A70-like"/>
</dbReference>
<gene>
    <name evidence="3" type="ORF">RRG08_021085</name>
</gene>
<name>A0AAE1E229_9GAST</name>
<evidence type="ECO:0000256" key="1">
    <source>
        <dbReference type="PROSITE-ProRule" id="PRU00489"/>
    </source>
</evidence>
<comment type="similarity">
    <text evidence="1">Belongs to the MT-A70-like family.</text>
</comment>
<dbReference type="Pfam" id="PF05063">
    <property type="entry name" value="MT-A70"/>
    <property type="match status" value="2"/>
</dbReference>
<dbReference type="PANTHER" id="PTHR12829">
    <property type="entry name" value="N6-ADENOSINE-METHYLTRANSFERASE"/>
    <property type="match status" value="1"/>
</dbReference>
<dbReference type="AlphaFoldDB" id="A0AAE1E229"/>
<evidence type="ECO:0008006" key="5">
    <source>
        <dbReference type="Google" id="ProtNLM"/>
    </source>
</evidence>
<proteinExistence type="inferred from homology"/>
<dbReference type="PROSITE" id="PS00092">
    <property type="entry name" value="N6_MTASE"/>
    <property type="match status" value="1"/>
</dbReference>
<dbReference type="GO" id="GO:0032259">
    <property type="term" value="P:methylation"/>
    <property type="evidence" value="ECO:0007669"/>
    <property type="project" value="InterPro"/>
</dbReference>
<organism evidence="3 4">
    <name type="scientific">Elysia crispata</name>
    <name type="common">lettuce slug</name>
    <dbReference type="NCBI Taxonomy" id="231223"/>
    <lineage>
        <taxon>Eukaryota</taxon>
        <taxon>Metazoa</taxon>
        <taxon>Spiralia</taxon>
        <taxon>Lophotrochozoa</taxon>
        <taxon>Mollusca</taxon>
        <taxon>Gastropoda</taxon>
        <taxon>Heterobranchia</taxon>
        <taxon>Euthyneura</taxon>
        <taxon>Panpulmonata</taxon>
        <taxon>Sacoglossa</taxon>
        <taxon>Placobranchoidea</taxon>
        <taxon>Plakobranchidae</taxon>
        <taxon>Elysia</taxon>
    </lineage>
</organism>
<accession>A0AAE1E229</accession>
<reference evidence="3" key="1">
    <citation type="journal article" date="2023" name="G3 (Bethesda)">
        <title>A reference genome for the long-term kleptoplast-retaining sea slug Elysia crispata morphotype clarki.</title>
        <authorList>
            <person name="Eastman K.E."/>
            <person name="Pendleton A.L."/>
            <person name="Shaikh M.A."/>
            <person name="Suttiyut T."/>
            <person name="Ogas R."/>
            <person name="Tomko P."/>
            <person name="Gavelis G."/>
            <person name="Widhalm J.R."/>
            <person name="Wisecaver J.H."/>
        </authorList>
    </citation>
    <scope>NUCLEOTIDE SEQUENCE</scope>
    <source>
        <strain evidence="3">ECLA1</strain>
    </source>
</reference>
<dbReference type="GO" id="GO:0003676">
    <property type="term" value="F:nucleic acid binding"/>
    <property type="evidence" value="ECO:0007669"/>
    <property type="project" value="InterPro"/>
</dbReference>
<dbReference type="PANTHER" id="PTHR12829:SF4">
    <property type="entry name" value="N(6)-ADENINE-SPECIFIC METHYLTRANSFERASE METTL4"/>
    <property type="match status" value="1"/>
</dbReference>
<dbReference type="GO" id="GO:0005634">
    <property type="term" value="C:nucleus"/>
    <property type="evidence" value="ECO:0007669"/>
    <property type="project" value="TreeGrafter"/>
</dbReference>
<evidence type="ECO:0000313" key="3">
    <source>
        <dbReference type="EMBL" id="KAK3789988.1"/>
    </source>
</evidence>
<dbReference type="Proteomes" id="UP001283361">
    <property type="component" value="Unassembled WGS sequence"/>
</dbReference>
<feature type="compositionally biased region" description="Basic and acidic residues" evidence="2">
    <location>
        <begin position="60"/>
        <end position="71"/>
    </location>
</feature>
<dbReference type="EMBL" id="JAWDGP010001596">
    <property type="protein sequence ID" value="KAK3789988.1"/>
    <property type="molecule type" value="Genomic_DNA"/>
</dbReference>
<sequence>MTSNSSILWCTEVNSALLNHVDRDSGKLSTWRGDQALWKSDLYAIHFPFLLESQLERIQRESKTDEQDNTDRIMTSAQRKRKKRERHTRSLPPSEVATVALISCALESVIGRARKVGLMRDVTYANAMKLSDNNTSAQAAANAPGCGSLFHSVVHEEKTPDFSHLPSLMLDPDLHSTLSLSDVLQRPVRNGSDQTVAMKIEGHKFMIPAYSTFMTSSFQHFVTDGFSQLTVQPGYDLVVIDPPWRNKSVKRKKSYHVLTESDLINIPMQRLCGPGALVCVWLTNNSRLKEFVKEQLLPAWAVRYLATWLWVKVTSSGEPVCDLYSQHKKPYEQILIGRFERNLGLDSCHLISNTIEQEKLNSFNGKVSPSTELGSRSQSSLHNDTTHDAKAKCSASSVSFVKNDTVRNVASFLSWLENGNECSSKQSQDQNIDAYPFNALSKKTMDEKDKLVQDSFEDDSVRKHCDHFALEIPERFILVSVPCALHSKKPVLSDALQPYLPMRPQSLELFARNLNPGWVSWGDEPLCHQHVDFMERSFPPV</sequence>
<feature type="compositionally biased region" description="Polar residues" evidence="2">
    <location>
        <begin position="366"/>
        <end position="383"/>
    </location>
</feature>
<dbReference type="GO" id="GO:0008168">
    <property type="term" value="F:methyltransferase activity"/>
    <property type="evidence" value="ECO:0007669"/>
    <property type="project" value="InterPro"/>
</dbReference>
<dbReference type="InterPro" id="IPR002052">
    <property type="entry name" value="DNA_methylase_N6_adenine_CS"/>
</dbReference>
<protein>
    <recommendedName>
        <fullName evidence="5">Methyltransferase-like protein 4</fullName>
    </recommendedName>
</protein>
<evidence type="ECO:0000313" key="4">
    <source>
        <dbReference type="Proteomes" id="UP001283361"/>
    </source>
</evidence>